<reference evidence="4" key="3">
    <citation type="journal article" date="2019" name="Int. J. Syst. Evol. Microbiol.">
        <title>The Global Catalogue of Microorganisms (GCM) 10K type strain sequencing project: providing services to taxonomists for standard genome sequencing and annotation.</title>
        <authorList>
            <consortium name="The Broad Institute Genomics Platform"/>
            <consortium name="The Broad Institute Genome Sequencing Center for Infectious Disease"/>
            <person name="Wu L."/>
            <person name="Ma J."/>
        </authorList>
    </citation>
    <scope>NUCLEOTIDE SEQUENCE [LARGE SCALE GENOMIC DNA]</scope>
    <source>
        <strain evidence="4">CGMCC 1.11013</strain>
    </source>
</reference>
<dbReference type="Gene3D" id="3.90.1720.10">
    <property type="entry name" value="endopeptidase domain like (from Nostoc punctiforme)"/>
    <property type="match status" value="1"/>
</dbReference>
<organism evidence="2 3">
    <name type="scientific">Caballeronia grimmiae</name>
    <dbReference type="NCBI Taxonomy" id="1071679"/>
    <lineage>
        <taxon>Bacteria</taxon>
        <taxon>Pseudomonadati</taxon>
        <taxon>Pseudomonadota</taxon>
        <taxon>Betaproteobacteria</taxon>
        <taxon>Burkholderiales</taxon>
        <taxon>Burkholderiaceae</taxon>
        <taxon>Caballeronia</taxon>
    </lineage>
</organism>
<name>A0A069P4F7_9BURK</name>
<evidence type="ECO:0000313" key="2">
    <source>
        <dbReference type="EMBL" id="KDR32161.1"/>
    </source>
</evidence>
<dbReference type="Proteomes" id="UP000027439">
    <property type="component" value="Unassembled WGS sequence"/>
</dbReference>
<keyword evidence="1" id="KW-0449">Lipoprotein</keyword>
<comment type="caution">
    <text evidence="2">The sequence shown here is derived from an EMBL/GenBank/DDBJ whole genome shotgun (WGS) entry which is preliminary data.</text>
</comment>
<reference evidence="2 3" key="2">
    <citation type="submission" date="2014-03" db="EMBL/GenBank/DDBJ databases">
        <title>Draft Genome Sequences of Four Burkholderia Strains.</title>
        <authorList>
            <person name="Liu X.Y."/>
            <person name="Li C.X."/>
            <person name="Xu J.H."/>
        </authorList>
    </citation>
    <scope>NUCLEOTIDE SEQUENCE [LARGE SCALE GENOMIC DNA]</scope>
    <source>
        <strain evidence="2 3">R27</strain>
    </source>
</reference>
<accession>A0A069P4F7</accession>
<dbReference type="eggNOG" id="ENOG5033DUT">
    <property type="taxonomic scope" value="Bacteria"/>
</dbReference>
<dbReference type="Proteomes" id="UP000597138">
    <property type="component" value="Unassembled WGS sequence"/>
</dbReference>
<keyword evidence="4" id="KW-1185">Reference proteome</keyword>
<dbReference type="EMBL" id="JFHE01000020">
    <property type="protein sequence ID" value="KDR32161.1"/>
    <property type="molecule type" value="Genomic_DNA"/>
</dbReference>
<reference evidence="1" key="4">
    <citation type="submission" date="2024-05" db="EMBL/GenBank/DDBJ databases">
        <authorList>
            <person name="Sun Q."/>
            <person name="Zhou Y."/>
        </authorList>
    </citation>
    <scope>NUCLEOTIDE SEQUENCE</scope>
    <source>
        <strain evidence="1">CGMCC 1.11013</strain>
    </source>
</reference>
<proteinExistence type="predicted"/>
<evidence type="ECO:0000313" key="1">
    <source>
        <dbReference type="EMBL" id="GGD78827.1"/>
    </source>
</evidence>
<evidence type="ECO:0000313" key="4">
    <source>
        <dbReference type="Proteomes" id="UP000597138"/>
    </source>
</evidence>
<sequence>MGPLSNATVEVHELAADGTVSDKPVTTATTKSDGSFVLKSTLHYPVFVRVTGGSYEEEATGATTTLNGELDAVYLTAPSQMVVSAYSNAVVADARAAGGLTADNIASAMSRVNAFAGDIDVSETIPTFVSTGATPEVSDGAKMALALGAESQSRTSLGLSIGESRQNIVAQAGNGDNLAQCNAGAGNINADGTLDAPVSGNCAITTAAAAYVGGSRNKSGIKNVSALKNVLPGHAASVSISGAACTDRDKLLSELGTLFANRNNEVQAQLGNGVTVANWKTFANGGTWGPFAASYGPVTAAACGSDTGAFQRELVMAVENYWVDQGLNYCHHHIPGWLPPKSPAKFRNFSPSGTSGGSTSKMTCTANRRADGSQSLRRLTTSDEIQWQGVDCSNFTSWVYNFAGLTQDTNNLETGIGSQACSTGDDPLVSSGKREPGVLLDINQGNIASMVGYLKPGDLLYVTQKAKVSANVGAVTTADGYDVSHVITWTGKHYNELKASDPAHFDLSTLGKVGSRLGVDIGSYLSTLDGKSMPLSELGESTDKDPWMIIDSHYAGPAYRPFVIQNATMKADWYAASLSHVRRIIDADKVQADPVLAPLVITQTASSSNSAGPVLTFASKASWASGANGYKLIYQRPDSKSIPSCYRVGTPPVAASTAAAQ</sequence>
<gene>
    <name evidence="2" type="ORF">BG57_11970</name>
    <name evidence="1" type="ORF">GCM10010985_36610</name>
</gene>
<reference evidence="1" key="1">
    <citation type="journal article" date="2014" name="Int. J. Syst. Evol. Microbiol.">
        <title>Complete genome of a new Firmicutes species belonging to the dominant human colonic microbiota ('Ruminococcus bicirculans') reveals two chromosomes and a selective capacity to utilize plant glucans.</title>
        <authorList>
            <consortium name="NISC Comparative Sequencing Program"/>
            <person name="Wegmann U."/>
            <person name="Louis P."/>
            <person name="Goesmann A."/>
            <person name="Henrissat B."/>
            <person name="Duncan S.H."/>
            <person name="Flint H.J."/>
        </authorList>
    </citation>
    <scope>NUCLEOTIDE SEQUENCE</scope>
    <source>
        <strain evidence="1">CGMCC 1.11013</strain>
    </source>
</reference>
<dbReference type="RefSeq" id="WP_035967270.1">
    <property type="nucleotide sequence ID" value="NZ_BMEG01000006.1"/>
</dbReference>
<dbReference type="EMBL" id="BMEG01000006">
    <property type="protein sequence ID" value="GGD78827.1"/>
    <property type="molecule type" value="Genomic_DNA"/>
</dbReference>
<protein>
    <submittedName>
        <fullName evidence="1">Lipoprotein</fullName>
    </submittedName>
</protein>
<dbReference type="AlphaFoldDB" id="A0A069P4F7"/>
<dbReference type="OrthoDB" id="258587at2"/>
<evidence type="ECO:0000313" key="3">
    <source>
        <dbReference type="Proteomes" id="UP000027439"/>
    </source>
</evidence>